<dbReference type="STRING" id="1202724.AM493_10680"/>
<dbReference type="GO" id="GO:0003700">
    <property type="term" value="F:DNA-binding transcription factor activity"/>
    <property type="evidence" value="ECO:0007669"/>
    <property type="project" value="InterPro"/>
</dbReference>
<evidence type="ECO:0000256" key="3">
    <source>
        <dbReference type="ARBA" id="ARBA00023163"/>
    </source>
</evidence>
<dbReference type="PRINTS" id="PR00032">
    <property type="entry name" value="HTHARAC"/>
</dbReference>
<dbReference type="InterPro" id="IPR018060">
    <property type="entry name" value="HTH_AraC"/>
</dbReference>
<dbReference type="EMBL" id="LIYD01000005">
    <property type="protein sequence ID" value="KOS06448.1"/>
    <property type="molecule type" value="Genomic_DNA"/>
</dbReference>
<dbReference type="InterPro" id="IPR020449">
    <property type="entry name" value="Tscrpt_reg_AraC-type_HTH"/>
</dbReference>
<evidence type="ECO:0000313" key="5">
    <source>
        <dbReference type="EMBL" id="KOS06448.1"/>
    </source>
</evidence>
<keyword evidence="1" id="KW-0805">Transcription regulation</keyword>
<dbReference type="PANTHER" id="PTHR43280:SF32">
    <property type="entry name" value="TRANSCRIPTIONAL REGULATORY PROTEIN"/>
    <property type="match status" value="1"/>
</dbReference>
<dbReference type="Proteomes" id="UP000037755">
    <property type="component" value="Unassembled WGS sequence"/>
</dbReference>
<accession>A0A0M8MIT8</accession>
<keyword evidence="2" id="KW-0238">DNA-binding</keyword>
<dbReference type="PATRIC" id="fig|1202724.3.peg.2215"/>
<dbReference type="PROSITE" id="PS01124">
    <property type="entry name" value="HTH_ARAC_FAMILY_2"/>
    <property type="match status" value="1"/>
</dbReference>
<dbReference type="SMART" id="SM00342">
    <property type="entry name" value="HTH_ARAC"/>
    <property type="match status" value="1"/>
</dbReference>
<dbReference type="OrthoDB" id="2600165at2"/>
<keyword evidence="6" id="KW-1185">Reference proteome</keyword>
<reference evidence="5 6" key="1">
    <citation type="submission" date="2015-08" db="EMBL/GenBank/DDBJ databases">
        <title>Whole genome sequence of Flavobacterium akiainvivens IK-1T, from decaying Wikstroemia oahuensis, an endemic Hawaiian shrub.</title>
        <authorList>
            <person name="Wan X."/>
            <person name="Hou S."/>
            <person name="Saito J."/>
            <person name="Donachie S."/>
        </authorList>
    </citation>
    <scope>NUCLEOTIDE SEQUENCE [LARGE SCALE GENOMIC DNA]</scope>
    <source>
        <strain evidence="5 6">IK-1</strain>
    </source>
</reference>
<dbReference type="RefSeq" id="WP_054407973.1">
    <property type="nucleotide sequence ID" value="NZ_FOYA01000001.1"/>
</dbReference>
<evidence type="ECO:0000259" key="4">
    <source>
        <dbReference type="PROSITE" id="PS01124"/>
    </source>
</evidence>
<evidence type="ECO:0000256" key="2">
    <source>
        <dbReference type="ARBA" id="ARBA00023125"/>
    </source>
</evidence>
<dbReference type="InterPro" id="IPR009057">
    <property type="entry name" value="Homeodomain-like_sf"/>
</dbReference>
<sequence>MKKTVSTHVVLDSISDVHRLLGLPQPLHPLVSVINLSDVPCVIDDQVTSLLYNFYSICTKRDFNGKMKYGQNYYDFDNGIMTFFAPGQVISTQGSDVRVNGMWLVFHPDFLRGYALDRNIKDCGFFSYATHEALHLSDAEETMVNNLMLSIEKEYKQPIDQYSQDVMVAQIELLLTYSNRFYNRQFITRKIANNTLIANLEQLLTDHFNGTDPCLPRVKDLADHLNVSPGYLSDMLRAHTGQSAQQHIHNKLIDKAKEILSTTPLTVSEIAYRLGFEHPQSFSKLFKAKENISPLEYRKQFN</sequence>
<evidence type="ECO:0000256" key="1">
    <source>
        <dbReference type="ARBA" id="ARBA00023015"/>
    </source>
</evidence>
<name>A0A0M8MIT8_9FLAO</name>
<dbReference type="Gene3D" id="1.10.10.60">
    <property type="entry name" value="Homeodomain-like"/>
    <property type="match status" value="2"/>
</dbReference>
<keyword evidence="3" id="KW-0804">Transcription</keyword>
<dbReference type="SUPFAM" id="SSF46689">
    <property type="entry name" value="Homeodomain-like"/>
    <property type="match status" value="1"/>
</dbReference>
<protein>
    <submittedName>
        <fullName evidence="5">AraC family transcriptional regulator</fullName>
    </submittedName>
</protein>
<evidence type="ECO:0000313" key="6">
    <source>
        <dbReference type="Proteomes" id="UP000037755"/>
    </source>
</evidence>
<dbReference type="Pfam" id="PF12833">
    <property type="entry name" value="HTH_18"/>
    <property type="match status" value="1"/>
</dbReference>
<gene>
    <name evidence="5" type="ORF">AM493_10680</name>
</gene>
<feature type="domain" description="HTH araC/xylS-type" evidence="4">
    <location>
        <begin position="198"/>
        <end position="300"/>
    </location>
</feature>
<dbReference type="GO" id="GO:0043565">
    <property type="term" value="F:sequence-specific DNA binding"/>
    <property type="evidence" value="ECO:0007669"/>
    <property type="project" value="InterPro"/>
</dbReference>
<dbReference type="PANTHER" id="PTHR43280">
    <property type="entry name" value="ARAC-FAMILY TRANSCRIPTIONAL REGULATOR"/>
    <property type="match status" value="1"/>
</dbReference>
<organism evidence="5 6">
    <name type="scientific">Flavobacterium akiainvivens</name>
    <dbReference type="NCBI Taxonomy" id="1202724"/>
    <lineage>
        <taxon>Bacteria</taxon>
        <taxon>Pseudomonadati</taxon>
        <taxon>Bacteroidota</taxon>
        <taxon>Flavobacteriia</taxon>
        <taxon>Flavobacteriales</taxon>
        <taxon>Flavobacteriaceae</taxon>
        <taxon>Flavobacterium</taxon>
    </lineage>
</organism>
<comment type="caution">
    <text evidence="5">The sequence shown here is derived from an EMBL/GenBank/DDBJ whole genome shotgun (WGS) entry which is preliminary data.</text>
</comment>
<dbReference type="AlphaFoldDB" id="A0A0M8MIT8"/>
<proteinExistence type="predicted"/>